<sequence>MVSHLQENILYLPTDDKEGGFLVLSHGRYNEKSTEAVRKNLKQVGWLSFHSSWHPAVLQLKGRHFLATFQLDALNIASIMAKLKHTRKITIPQLHTGIEVFQKRLAPVPFGGKGQDLVQAALHLYSNLRCGVELLFSQTSSSSEYGRDPSACGLVPDRGLCYASFTLYFFNSETQTCEEFVYGGCGGNANRFGSLEDCQALCVHGRTGDHETGSGAPNANPTPPPPPPEAVLSPTNPALHTRFVGPYRLTHLDVHHRLGEWQQLALRPVYRLPYPFLAK</sequence>
<proteinExistence type="predicted"/>
<gene>
    <name evidence="1" type="ORF">HPB47_020279</name>
</gene>
<dbReference type="Proteomes" id="UP000805193">
    <property type="component" value="Unassembled WGS sequence"/>
</dbReference>
<evidence type="ECO:0000313" key="1">
    <source>
        <dbReference type="EMBL" id="KAG0433044.1"/>
    </source>
</evidence>
<keyword evidence="2" id="KW-1185">Reference proteome</keyword>
<organism evidence="1 2">
    <name type="scientific">Ixodes persulcatus</name>
    <name type="common">Taiga tick</name>
    <dbReference type="NCBI Taxonomy" id="34615"/>
    <lineage>
        <taxon>Eukaryota</taxon>
        <taxon>Metazoa</taxon>
        <taxon>Ecdysozoa</taxon>
        <taxon>Arthropoda</taxon>
        <taxon>Chelicerata</taxon>
        <taxon>Arachnida</taxon>
        <taxon>Acari</taxon>
        <taxon>Parasitiformes</taxon>
        <taxon>Ixodida</taxon>
        <taxon>Ixodoidea</taxon>
        <taxon>Ixodidae</taxon>
        <taxon>Ixodinae</taxon>
        <taxon>Ixodes</taxon>
    </lineage>
</organism>
<evidence type="ECO:0000313" key="2">
    <source>
        <dbReference type="Proteomes" id="UP000805193"/>
    </source>
</evidence>
<comment type="caution">
    <text evidence="1">The sequence shown here is derived from an EMBL/GenBank/DDBJ whole genome shotgun (WGS) entry which is preliminary data.</text>
</comment>
<protein>
    <submittedName>
        <fullName evidence="1">Uncharacterized protein</fullName>
    </submittedName>
</protein>
<accession>A0AC60QFW6</accession>
<dbReference type="EMBL" id="JABSTQ010009091">
    <property type="protein sequence ID" value="KAG0433044.1"/>
    <property type="molecule type" value="Genomic_DNA"/>
</dbReference>
<reference evidence="1 2" key="1">
    <citation type="journal article" date="2020" name="Cell">
        <title>Large-Scale Comparative Analyses of Tick Genomes Elucidate Their Genetic Diversity and Vector Capacities.</title>
        <authorList>
            <consortium name="Tick Genome and Microbiome Consortium (TIGMIC)"/>
            <person name="Jia N."/>
            <person name="Wang J."/>
            <person name="Shi W."/>
            <person name="Du L."/>
            <person name="Sun Y."/>
            <person name="Zhan W."/>
            <person name="Jiang J.F."/>
            <person name="Wang Q."/>
            <person name="Zhang B."/>
            <person name="Ji P."/>
            <person name="Bell-Sakyi L."/>
            <person name="Cui X.M."/>
            <person name="Yuan T.T."/>
            <person name="Jiang B.G."/>
            <person name="Yang W.F."/>
            <person name="Lam T.T."/>
            <person name="Chang Q.C."/>
            <person name="Ding S.J."/>
            <person name="Wang X.J."/>
            <person name="Zhu J.G."/>
            <person name="Ruan X.D."/>
            <person name="Zhao L."/>
            <person name="Wei J.T."/>
            <person name="Ye R.Z."/>
            <person name="Que T.C."/>
            <person name="Du C.H."/>
            <person name="Zhou Y.H."/>
            <person name="Cheng J.X."/>
            <person name="Dai P.F."/>
            <person name="Guo W.B."/>
            <person name="Han X.H."/>
            <person name="Huang E.J."/>
            <person name="Li L.F."/>
            <person name="Wei W."/>
            <person name="Gao Y.C."/>
            <person name="Liu J.Z."/>
            <person name="Shao H.Z."/>
            <person name="Wang X."/>
            <person name="Wang C.C."/>
            <person name="Yang T.C."/>
            <person name="Huo Q.B."/>
            <person name="Li W."/>
            <person name="Chen H.Y."/>
            <person name="Chen S.E."/>
            <person name="Zhou L.G."/>
            <person name="Ni X.B."/>
            <person name="Tian J.H."/>
            <person name="Sheng Y."/>
            <person name="Liu T."/>
            <person name="Pan Y.S."/>
            <person name="Xia L.Y."/>
            <person name="Li J."/>
            <person name="Zhao F."/>
            <person name="Cao W.C."/>
        </authorList>
    </citation>
    <scope>NUCLEOTIDE SEQUENCE [LARGE SCALE GENOMIC DNA]</scope>
    <source>
        <strain evidence="1">Iper-2018</strain>
    </source>
</reference>
<name>A0AC60QFW6_IXOPE</name>